<reference evidence="2" key="1">
    <citation type="submission" date="2010-08" db="EMBL/GenBank/DDBJ databases">
        <authorList>
            <consortium name="Caenorhabditis japonica Sequencing Consortium"/>
            <person name="Wilson R.K."/>
        </authorList>
    </citation>
    <scope>NUCLEOTIDE SEQUENCE [LARGE SCALE GENOMIC DNA]</scope>
    <source>
        <strain evidence="2">DF5081</strain>
    </source>
</reference>
<dbReference type="EnsemblMetazoa" id="CJA33463.1">
    <property type="protein sequence ID" value="CJA33463.1"/>
    <property type="gene ID" value="WBGene00209310"/>
</dbReference>
<accession>A0A8R1IGQ3</accession>
<dbReference type="Proteomes" id="UP000005237">
    <property type="component" value="Unassembled WGS sequence"/>
</dbReference>
<evidence type="ECO:0000313" key="2">
    <source>
        <dbReference type="Proteomes" id="UP000005237"/>
    </source>
</evidence>
<dbReference type="AlphaFoldDB" id="A0A8R1IGQ3"/>
<name>A0A8R1IGQ3_CAEJA</name>
<keyword evidence="2" id="KW-1185">Reference proteome</keyword>
<evidence type="ECO:0000313" key="1">
    <source>
        <dbReference type="EnsemblMetazoa" id="CJA33463.1"/>
    </source>
</evidence>
<organism evidence="1 2">
    <name type="scientific">Caenorhabditis japonica</name>
    <dbReference type="NCBI Taxonomy" id="281687"/>
    <lineage>
        <taxon>Eukaryota</taxon>
        <taxon>Metazoa</taxon>
        <taxon>Ecdysozoa</taxon>
        <taxon>Nematoda</taxon>
        <taxon>Chromadorea</taxon>
        <taxon>Rhabditida</taxon>
        <taxon>Rhabditina</taxon>
        <taxon>Rhabditomorpha</taxon>
        <taxon>Rhabditoidea</taxon>
        <taxon>Rhabditidae</taxon>
        <taxon>Peloderinae</taxon>
        <taxon>Caenorhabditis</taxon>
    </lineage>
</organism>
<sequence>MSKSINLVPVHFNRSTPPSVDEWLEQSLEVLDANLEGAAKAYKLWPTTKARHTNHCSESTETALQSLRESMILHRYALSTAKESAIKGITALDQADETATEAVKAWGKGVRFERSE</sequence>
<protein>
    <submittedName>
        <fullName evidence="1">Uncharacterized protein</fullName>
    </submittedName>
</protein>
<reference evidence="1" key="2">
    <citation type="submission" date="2022-06" db="UniProtKB">
        <authorList>
            <consortium name="EnsemblMetazoa"/>
        </authorList>
    </citation>
    <scope>IDENTIFICATION</scope>
    <source>
        <strain evidence="1">DF5081</strain>
    </source>
</reference>
<proteinExistence type="predicted"/>